<evidence type="ECO:0000256" key="4">
    <source>
        <dbReference type="ARBA" id="ARBA00023136"/>
    </source>
</evidence>
<keyword evidence="8" id="KW-1185">Reference proteome</keyword>
<feature type="transmembrane region" description="Helical" evidence="5">
    <location>
        <begin position="51"/>
        <end position="69"/>
    </location>
</feature>
<evidence type="ECO:0000313" key="7">
    <source>
        <dbReference type="EMBL" id="GAA1535798.1"/>
    </source>
</evidence>
<evidence type="ECO:0000259" key="6">
    <source>
        <dbReference type="Pfam" id="PF01957"/>
    </source>
</evidence>
<accession>A0ABN2B9B0</accession>
<feature type="domain" description="NfeD-like C-terminal" evidence="6">
    <location>
        <begin position="89"/>
        <end position="147"/>
    </location>
</feature>
<reference evidence="7 8" key="1">
    <citation type="journal article" date="2019" name="Int. J. Syst. Evol. Microbiol.">
        <title>The Global Catalogue of Microorganisms (GCM) 10K type strain sequencing project: providing services to taxonomists for standard genome sequencing and annotation.</title>
        <authorList>
            <consortium name="The Broad Institute Genomics Platform"/>
            <consortium name="The Broad Institute Genome Sequencing Center for Infectious Disease"/>
            <person name="Wu L."/>
            <person name="Ma J."/>
        </authorList>
    </citation>
    <scope>NUCLEOTIDE SEQUENCE [LARGE SCALE GENOMIC DNA]</scope>
    <source>
        <strain evidence="7 8">JCM 14942</strain>
    </source>
</reference>
<dbReference type="SUPFAM" id="SSF141322">
    <property type="entry name" value="NfeD domain-like"/>
    <property type="match status" value="1"/>
</dbReference>
<dbReference type="InterPro" id="IPR012340">
    <property type="entry name" value="NA-bd_OB-fold"/>
</dbReference>
<evidence type="ECO:0000256" key="3">
    <source>
        <dbReference type="ARBA" id="ARBA00022989"/>
    </source>
</evidence>
<dbReference type="InterPro" id="IPR052165">
    <property type="entry name" value="Membrane_assoc_protease"/>
</dbReference>
<dbReference type="PANTHER" id="PTHR33507">
    <property type="entry name" value="INNER MEMBRANE PROTEIN YBBJ"/>
    <property type="match status" value="1"/>
</dbReference>
<comment type="caution">
    <text evidence="7">The sequence shown here is derived from an EMBL/GenBank/DDBJ whole genome shotgun (WGS) entry which is preliminary data.</text>
</comment>
<evidence type="ECO:0000256" key="2">
    <source>
        <dbReference type="ARBA" id="ARBA00022692"/>
    </source>
</evidence>
<evidence type="ECO:0000256" key="5">
    <source>
        <dbReference type="SAM" id="Phobius"/>
    </source>
</evidence>
<keyword evidence="3 5" id="KW-1133">Transmembrane helix</keyword>
<gene>
    <name evidence="7" type="ORF">GCM10009788_43250</name>
</gene>
<proteinExistence type="predicted"/>
<dbReference type="InterPro" id="IPR002810">
    <property type="entry name" value="NfeD-like_C"/>
</dbReference>
<dbReference type="PANTHER" id="PTHR33507:SF3">
    <property type="entry name" value="INNER MEMBRANE PROTEIN YBBJ"/>
    <property type="match status" value="1"/>
</dbReference>
<feature type="transmembrane region" description="Helical" evidence="5">
    <location>
        <begin position="12"/>
        <end position="39"/>
    </location>
</feature>
<dbReference type="Gene3D" id="2.40.50.140">
    <property type="entry name" value="Nucleic acid-binding proteins"/>
    <property type="match status" value="1"/>
</dbReference>
<dbReference type="EMBL" id="BAAAOR010000030">
    <property type="protein sequence ID" value="GAA1535798.1"/>
    <property type="molecule type" value="Genomic_DNA"/>
</dbReference>
<evidence type="ECO:0000256" key="1">
    <source>
        <dbReference type="ARBA" id="ARBA00004141"/>
    </source>
</evidence>
<comment type="subcellular location">
    <subcellularLocation>
        <location evidence="1">Membrane</location>
        <topology evidence="1">Multi-pass membrane protein</topology>
    </subcellularLocation>
</comment>
<dbReference type="Pfam" id="PF01957">
    <property type="entry name" value="NfeD"/>
    <property type="match status" value="1"/>
</dbReference>
<dbReference type="RefSeq" id="WP_141007528.1">
    <property type="nucleotide sequence ID" value="NZ_BAAAOR010000030.1"/>
</dbReference>
<keyword evidence="4 5" id="KW-0472">Membrane</keyword>
<evidence type="ECO:0000313" key="8">
    <source>
        <dbReference type="Proteomes" id="UP001500842"/>
    </source>
</evidence>
<organism evidence="7 8">
    <name type="scientific">Nocardioides humi</name>
    <dbReference type="NCBI Taxonomy" id="449461"/>
    <lineage>
        <taxon>Bacteria</taxon>
        <taxon>Bacillati</taxon>
        <taxon>Actinomycetota</taxon>
        <taxon>Actinomycetes</taxon>
        <taxon>Propionibacteriales</taxon>
        <taxon>Nocardioidaceae</taxon>
        <taxon>Nocardioides</taxon>
    </lineage>
</organism>
<sequence>MDWLRDHLWEAWLGAAFVLALAELLSLDLFLLMLAGGALAGVATALVTDNVVVQVLVASAASVLLLAAVRPQLVRRLHGGPELVLGPASLVGSRGIVTEPVSEHRPGRVKIGGESWLAVAEPAGSALGVGETVEVVSIVGATAHVRPVSAPELEEPR</sequence>
<dbReference type="Proteomes" id="UP001500842">
    <property type="component" value="Unassembled WGS sequence"/>
</dbReference>
<keyword evidence="2 5" id="KW-0812">Transmembrane</keyword>
<protein>
    <recommendedName>
        <fullName evidence="6">NfeD-like C-terminal domain-containing protein</fullName>
    </recommendedName>
</protein>
<name>A0ABN2B9B0_9ACTN</name>